<dbReference type="Proteomes" id="UP000644756">
    <property type="component" value="Unassembled WGS sequence"/>
</dbReference>
<evidence type="ECO:0000256" key="3">
    <source>
        <dbReference type="ARBA" id="ARBA00022729"/>
    </source>
</evidence>
<organism evidence="6 7">
    <name type="scientific">Paenibacillus abyssi</name>
    <dbReference type="NCBI Taxonomy" id="1340531"/>
    <lineage>
        <taxon>Bacteria</taxon>
        <taxon>Bacillati</taxon>
        <taxon>Bacillota</taxon>
        <taxon>Bacilli</taxon>
        <taxon>Bacillales</taxon>
        <taxon>Paenibacillaceae</taxon>
        <taxon>Paenibacillus</taxon>
    </lineage>
</organism>
<proteinExistence type="inferred from homology"/>
<dbReference type="GO" id="GO:0030313">
    <property type="term" value="C:cell envelope"/>
    <property type="evidence" value="ECO:0007669"/>
    <property type="project" value="UniProtKB-SubCell"/>
</dbReference>
<feature type="domain" description="Periplasmic binding protein" evidence="5">
    <location>
        <begin position="44"/>
        <end position="298"/>
    </location>
</feature>
<gene>
    <name evidence="6" type="ORF">GCM10010916_44460</name>
</gene>
<dbReference type="PANTHER" id="PTHR46847:SF1">
    <property type="entry name" value="D-ALLOSE-BINDING PERIPLASMIC PROTEIN-RELATED"/>
    <property type="match status" value="1"/>
</dbReference>
<evidence type="ECO:0000256" key="1">
    <source>
        <dbReference type="ARBA" id="ARBA00004196"/>
    </source>
</evidence>
<reference evidence="6" key="2">
    <citation type="submission" date="2020-09" db="EMBL/GenBank/DDBJ databases">
        <authorList>
            <person name="Sun Q."/>
            <person name="Zhou Y."/>
        </authorList>
    </citation>
    <scope>NUCLEOTIDE SEQUENCE</scope>
    <source>
        <strain evidence="6">CGMCC 1.12987</strain>
    </source>
</reference>
<keyword evidence="3 4" id="KW-0732">Signal</keyword>
<evidence type="ECO:0000256" key="4">
    <source>
        <dbReference type="SAM" id="SignalP"/>
    </source>
</evidence>
<protein>
    <submittedName>
        <fullName evidence="6">Rhizopine-binding protein</fullName>
    </submittedName>
</protein>
<evidence type="ECO:0000313" key="7">
    <source>
        <dbReference type="Proteomes" id="UP000644756"/>
    </source>
</evidence>
<dbReference type="PANTHER" id="PTHR46847">
    <property type="entry name" value="D-ALLOSE-BINDING PERIPLASMIC PROTEIN-RELATED"/>
    <property type="match status" value="1"/>
</dbReference>
<comment type="subcellular location">
    <subcellularLocation>
        <location evidence="1">Cell envelope</location>
    </subcellularLocation>
</comment>
<dbReference type="SUPFAM" id="SSF53822">
    <property type="entry name" value="Periplasmic binding protein-like I"/>
    <property type="match status" value="1"/>
</dbReference>
<dbReference type="Gene3D" id="3.40.50.2300">
    <property type="match status" value="2"/>
</dbReference>
<evidence type="ECO:0000256" key="2">
    <source>
        <dbReference type="ARBA" id="ARBA00007639"/>
    </source>
</evidence>
<comment type="similarity">
    <text evidence="2">Belongs to the bacterial solute-binding protein 2 family.</text>
</comment>
<feature type="chain" id="PRO_5039042896" evidence="4">
    <location>
        <begin position="19"/>
        <end position="320"/>
    </location>
</feature>
<dbReference type="GO" id="GO:0030246">
    <property type="term" value="F:carbohydrate binding"/>
    <property type="evidence" value="ECO:0007669"/>
    <property type="project" value="UniProtKB-ARBA"/>
</dbReference>
<evidence type="ECO:0000259" key="5">
    <source>
        <dbReference type="Pfam" id="PF13407"/>
    </source>
</evidence>
<dbReference type="PROSITE" id="PS51257">
    <property type="entry name" value="PROKAR_LIPOPROTEIN"/>
    <property type="match status" value="1"/>
</dbReference>
<reference evidence="6" key="1">
    <citation type="journal article" date="2014" name="Int. J. Syst. Evol. Microbiol.">
        <title>Complete genome sequence of Corynebacterium casei LMG S-19264T (=DSM 44701T), isolated from a smear-ripened cheese.</title>
        <authorList>
            <consortium name="US DOE Joint Genome Institute (JGI-PGF)"/>
            <person name="Walter F."/>
            <person name="Albersmeier A."/>
            <person name="Kalinowski J."/>
            <person name="Ruckert C."/>
        </authorList>
    </citation>
    <scope>NUCLEOTIDE SEQUENCE</scope>
    <source>
        <strain evidence="6">CGMCC 1.12987</strain>
    </source>
</reference>
<accession>A0A917G4N8</accession>
<dbReference type="RefSeq" id="WP_188533281.1">
    <property type="nucleotide sequence ID" value="NZ_BMGR01000019.1"/>
</dbReference>
<sequence length="320" mass="33931">MKKMNILVFVTLLTFVLAACGSGGNEPAATTAGAGEEATKAMKVGVTYSNLQNEYIIATQNAIRDKAAELGVELIENDGQGKAENQITQVENYITQKVDAIIVSPTDRNGVAPAIDLAVNANIPVIILTAEVANLDKATAFVGSDDVIAGKMETEFVLEKLGGTGNVVIMHGPNGNSAQINRSEGIKQVLSLNPDVQVLAEQTANWDRAQALSLMENWLQTYPDIDAVIAQNDEMALGAYNAIEAAGKQDEIMVVGIDAIPDALKSVGEDKLAATVFQDARGQGSTALEIAVKSANGETVEHMNFIPFQLVTKENLADFQ</sequence>
<feature type="signal peptide" evidence="4">
    <location>
        <begin position="1"/>
        <end position="18"/>
    </location>
</feature>
<dbReference type="InterPro" id="IPR028082">
    <property type="entry name" value="Peripla_BP_I"/>
</dbReference>
<dbReference type="EMBL" id="BMGR01000019">
    <property type="protein sequence ID" value="GGG22949.1"/>
    <property type="molecule type" value="Genomic_DNA"/>
</dbReference>
<dbReference type="InterPro" id="IPR025997">
    <property type="entry name" value="SBP_2_dom"/>
</dbReference>
<keyword evidence="7" id="KW-1185">Reference proteome</keyword>
<comment type="caution">
    <text evidence="6">The sequence shown here is derived from an EMBL/GenBank/DDBJ whole genome shotgun (WGS) entry which is preliminary data.</text>
</comment>
<dbReference type="Pfam" id="PF13407">
    <property type="entry name" value="Peripla_BP_4"/>
    <property type="match status" value="1"/>
</dbReference>
<dbReference type="AlphaFoldDB" id="A0A917G4N8"/>
<name>A0A917G4N8_9BACL</name>
<evidence type="ECO:0000313" key="6">
    <source>
        <dbReference type="EMBL" id="GGG22949.1"/>
    </source>
</evidence>